<dbReference type="EMBL" id="FN653079">
    <property type="protein sequence ID" value="CBY19820.1"/>
    <property type="molecule type" value="Genomic_DNA"/>
</dbReference>
<gene>
    <name evidence="1" type="ORF">GSOID_T00015474001</name>
</gene>
<dbReference type="AlphaFoldDB" id="E4XMS7"/>
<proteinExistence type="predicted"/>
<evidence type="ECO:0000313" key="2">
    <source>
        <dbReference type="Proteomes" id="UP000001307"/>
    </source>
</evidence>
<dbReference type="Proteomes" id="UP000001307">
    <property type="component" value="Unassembled WGS sequence"/>
</dbReference>
<keyword evidence="2" id="KW-1185">Reference proteome</keyword>
<name>E4XMS7_OIKDI</name>
<evidence type="ECO:0000313" key="1">
    <source>
        <dbReference type="EMBL" id="CBY19820.1"/>
    </source>
</evidence>
<protein>
    <submittedName>
        <fullName evidence="1">Uncharacterized protein</fullName>
    </submittedName>
</protein>
<dbReference type="InParanoid" id="E4XMS7"/>
<organism evidence="1">
    <name type="scientific">Oikopleura dioica</name>
    <name type="common">Tunicate</name>
    <dbReference type="NCBI Taxonomy" id="34765"/>
    <lineage>
        <taxon>Eukaryota</taxon>
        <taxon>Metazoa</taxon>
        <taxon>Chordata</taxon>
        <taxon>Tunicata</taxon>
        <taxon>Appendicularia</taxon>
        <taxon>Copelata</taxon>
        <taxon>Oikopleuridae</taxon>
        <taxon>Oikopleura</taxon>
    </lineage>
</organism>
<sequence>MFLIQQYLEAVFAHFEHNDDLDSILKKQEYIVQREGPPPHPLLCYYRLFFALFGHRLFSSFEMDDVLQTRDN</sequence>
<accession>E4XMS7</accession>
<reference evidence="1" key="1">
    <citation type="journal article" date="2010" name="Science">
        <title>Plasticity of animal genome architecture unmasked by rapid evolution of a pelagic tunicate.</title>
        <authorList>
            <person name="Denoeud F."/>
            <person name="Henriet S."/>
            <person name="Mungpakdee S."/>
            <person name="Aury J.M."/>
            <person name="Da Silva C."/>
            <person name="Brinkmann H."/>
            <person name="Mikhaleva J."/>
            <person name="Olsen L.C."/>
            <person name="Jubin C."/>
            <person name="Canestro C."/>
            <person name="Bouquet J.M."/>
            <person name="Danks G."/>
            <person name="Poulain J."/>
            <person name="Campsteijn C."/>
            <person name="Adamski M."/>
            <person name="Cross I."/>
            <person name="Yadetie F."/>
            <person name="Muffato M."/>
            <person name="Louis A."/>
            <person name="Butcher S."/>
            <person name="Tsagkogeorga G."/>
            <person name="Konrad A."/>
            <person name="Singh S."/>
            <person name="Jensen M.F."/>
            <person name="Cong E.H."/>
            <person name="Eikeseth-Otteraa H."/>
            <person name="Noel B."/>
            <person name="Anthouard V."/>
            <person name="Porcel B.M."/>
            <person name="Kachouri-Lafond R."/>
            <person name="Nishino A."/>
            <person name="Ugolini M."/>
            <person name="Chourrout P."/>
            <person name="Nishida H."/>
            <person name="Aasland R."/>
            <person name="Huzurbazar S."/>
            <person name="Westhof E."/>
            <person name="Delsuc F."/>
            <person name="Lehrach H."/>
            <person name="Reinhardt R."/>
            <person name="Weissenbach J."/>
            <person name="Roy S.W."/>
            <person name="Artiguenave F."/>
            <person name="Postlethwait J.H."/>
            <person name="Manak J.R."/>
            <person name="Thompson E.M."/>
            <person name="Jaillon O."/>
            <person name="Du Pasquier L."/>
            <person name="Boudinot P."/>
            <person name="Liberles D.A."/>
            <person name="Volff J.N."/>
            <person name="Philippe H."/>
            <person name="Lenhard B."/>
            <person name="Roest Crollius H."/>
            <person name="Wincker P."/>
            <person name="Chourrout D."/>
        </authorList>
    </citation>
    <scope>NUCLEOTIDE SEQUENCE [LARGE SCALE GENOMIC DNA]</scope>
</reference>